<dbReference type="InterPro" id="IPR036390">
    <property type="entry name" value="WH_DNA-bd_sf"/>
</dbReference>
<evidence type="ECO:0000259" key="4">
    <source>
        <dbReference type="PROSITE" id="PS50949"/>
    </source>
</evidence>
<dbReference type="InterPro" id="IPR036388">
    <property type="entry name" value="WH-like_DNA-bd_sf"/>
</dbReference>
<keyword evidence="6" id="KW-1185">Reference proteome</keyword>
<dbReference type="SUPFAM" id="SSF48008">
    <property type="entry name" value="GntR ligand-binding domain-like"/>
    <property type="match status" value="1"/>
</dbReference>
<dbReference type="Pfam" id="PF00392">
    <property type="entry name" value="GntR"/>
    <property type="match status" value="1"/>
</dbReference>
<comment type="caution">
    <text evidence="5">The sequence shown here is derived from an EMBL/GenBank/DDBJ whole genome shotgun (WGS) entry which is preliminary data.</text>
</comment>
<evidence type="ECO:0000256" key="2">
    <source>
        <dbReference type="ARBA" id="ARBA00023125"/>
    </source>
</evidence>
<accession>A0ABV4I458</accession>
<evidence type="ECO:0000256" key="1">
    <source>
        <dbReference type="ARBA" id="ARBA00023015"/>
    </source>
</evidence>
<dbReference type="PANTHER" id="PTHR43537">
    <property type="entry name" value="TRANSCRIPTIONAL REGULATOR, GNTR FAMILY"/>
    <property type="match status" value="1"/>
</dbReference>
<dbReference type="RefSeq" id="WP_370719716.1">
    <property type="nucleotide sequence ID" value="NZ_JBGGTQ010000006.1"/>
</dbReference>
<dbReference type="SUPFAM" id="SSF46785">
    <property type="entry name" value="Winged helix' DNA-binding domain"/>
    <property type="match status" value="1"/>
</dbReference>
<dbReference type="PANTHER" id="PTHR43537:SF44">
    <property type="entry name" value="GNTR FAMILY REGULATORY PROTEIN"/>
    <property type="match status" value="1"/>
</dbReference>
<protein>
    <submittedName>
        <fullName evidence="5">FadR/GntR family transcriptional regulator</fullName>
    </submittedName>
</protein>
<reference evidence="5 6" key="1">
    <citation type="submission" date="2024-07" db="EMBL/GenBank/DDBJ databases">
        <authorList>
            <person name="Thanompreechachai J."/>
            <person name="Duangmal K."/>
        </authorList>
    </citation>
    <scope>NUCLEOTIDE SEQUENCE [LARGE SCALE GENOMIC DNA]</scope>
    <source>
        <strain evidence="5 6">TBRC 1896</strain>
    </source>
</reference>
<dbReference type="SMART" id="SM00895">
    <property type="entry name" value="FCD"/>
    <property type="match status" value="1"/>
</dbReference>
<dbReference type="Gene3D" id="1.20.120.530">
    <property type="entry name" value="GntR ligand-binding domain-like"/>
    <property type="match status" value="1"/>
</dbReference>
<name>A0ABV4I458_9ACTN</name>
<evidence type="ECO:0000256" key="3">
    <source>
        <dbReference type="ARBA" id="ARBA00023163"/>
    </source>
</evidence>
<evidence type="ECO:0000313" key="5">
    <source>
        <dbReference type="EMBL" id="MEZ0493475.1"/>
    </source>
</evidence>
<dbReference type="Gene3D" id="1.10.10.10">
    <property type="entry name" value="Winged helix-like DNA-binding domain superfamily/Winged helix DNA-binding domain"/>
    <property type="match status" value="1"/>
</dbReference>
<dbReference type="EMBL" id="JBGGTQ010000006">
    <property type="protein sequence ID" value="MEZ0493475.1"/>
    <property type="molecule type" value="Genomic_DNA"/>
</dbReference>
<dbReference type="Proteomes" id="UP001566476">
    <property type="component" value="Unassembled WGS sequence"/>
</dbReference>
<dbReference type="InterPro" id="IPR011711">
    <property type="entry name" value="GntR_C"/>
</dbReference>
<sequence>MTGPSSASRTHGSVLDTLGRRITCGDLPAGSVITLAGIEADTGTSRTVAREAVRVLESLGLVRSRRRVGITVQPRSSWHVLGAQTIRWTLDGPLRQTHLLELVELRAALEPAAARLAAGRADQAQRDGLVRLAEELVRLGSAGLGDSPEYLRVDIDFHALLLAASGNPLYAELAGPVREILVGRAERGLTPADPAPGTLDAHLAAARAIARGDGTDAERNVREHIAIVTGELHGA</sequence>
<dbReference type="PROSITE" id="PS50949">
    <property type="entry name" value="HTH_GNTR"/>
    <property type="match status" value="1"/>
</dbReference>
<dbReference type="InterPro" id="IPR008920">
    <property type="entry name" value="TF_FadR/GntR_C"/>
</dbReference>
<organism evidence="5 6">
    <name type="scientific">Kineococcus mangrovi</name>
    <dbReference type="NCBI Taxonomy" id="1660183"/>
    <lineage>
        <taxon>Bacteria</taxon>
        <taxon>Bacillati</taxon>
        <taxon>Actinomycetota</taxon>
        <taxon>Actinomycetes</taxon>
        <taxon>Kineosporiales</taxon>
        <taxon>Kineosporiaceae</taxon>
        <taxon>Kineococcus</taxon>
    </lineage>
</organism>
<proteinExistence type="predicted"/>
<evidence type="ECO:0000313" key="6">
    <source>
        <dbReference type="Proteomes" id="UP001566476"/>
    </source>
</evidence>
<dbReference type="Pfam" id="PF07729">
    <property type="entry name" value="FCD"/>
    <property type="match status" value="1"/>
</dbReference>
<keyword evidence="1" id="KW-0805">Transcription regulation</keyword>
<gene>
    <name evidence="5" type="ORF">AB2L28_14650</name>
</gene>
<feature type="domain" description="HTH gntR-type" evidence="4">
    <location>
        <begin position="8"/>
        <end position="75"/>
    </location>
</feature>
<keyword evidence="3" id="KW-0804">Transcription</keyword>
<dbReference type="InterPro" id="IPR000524">
    <property type="entry name" value="Tscrpt_reg_HTH_GntR"/>
</dbReference>
<keyword evidence="2" id="KW-0238">DNA-binding</keyword>